<evidence type="ECO:0000313" key="1">
    <source>
        <dbReference type="EMBL" id="GBQ85481.1"/>
    </source>
</evidence>
<evidence type="ECO:0000313" key="2">
    <source>
        <dbReference type="Proteomes" id="UP001065047"/>
    </source>
</evidence>
<dbReference type="Proteomes" id="UP001065047">
    <property type="component" value="Unassembled WGS sequence"/>
</dbReference>
<keyword evidence="2" id="KW-1185">Reference proteome</keyword>
<evidence type="ECO:0008006" key="3">
    <source>
        <dbReference type="Google" id="ProtNLM"/>
    </source>
</evidence>
<protein>
    <recommendedName>
        <fullName evidence="3">Phage protein</fullName>
    </recommendedName>
</protein>
<sequence length="124" mass="14191">MTTRNVSFLNDLKKGDEVYLVSADYKGRKSGKPAFVVSRGPKWLTISTSQNAHKERFDIHTGCGEVDSGYRRELWENEAAWQADVHKRKVWSDFRDAVNAHFHYPEGLSVENIEKMAELFGSRG</sequence>
<dbReference type="InterPro" id="IPR056982">
    <property type="entry name" value="Phage_ProQ_C-like"/>
</dbReference>
<gene>
    <name evidence="1" type="ORF">AA14337_3082</name>
</gene>
<accession>A0ABQ0PZI3</accession>
<reference evidence="1" key="1">
    <citation type="submission" date="2013-04" db="EMBL/GenBank/DDBJ databases">
        <title>The genome sequencing project of 58 acetic acid bacteria.</title>
        <authorList>
            <person name="Okamoto-Kainuma A."/>
            <person name="Ishikawa M."/>
            <person name="Umino S."/>
            <person name="Koizumi Y."/>
            <person name="Shiwa Y."/>
            <person name="Yoshikawa H."/>
            <person name="Matsutani M."/>
            <person name="Matsushita K."/>
        </authorList>
    </citation>
    <scope>NUCLEOTIDE SEQUENCE</scope>
    <source>
        <strain evidence="1">DSM 14337</strain>
    </source>
</reference>
<dbReference type="Pfam" id="PF24203">
    <property type="entry name" value="Phage_ProQ_C_like"/>
    <property type="match status" value="1"/>
</dbReference>
<name>A0ABQ0PZI3_9PROT</name>
<comment type="caution">
    <text evidence="1">The sequence shown here is derived from an EMBL/GenBank/DDBJ whole genome shotgun (WGS) entry which is preliminary data.</text>
</comment>
<dbReference type="EMBL" id="BAPF01000054">
    <property type="protein sequence ID" value="GBQ85481.1"/>
    <property type="molecule type" value="Genomic_DNA"/>
</dbReference>
<organism evidence="1 2">
    <name type="scientific">Acetobacter malorum DSM 14337</name>
    <dbReference type="NCBI Taxonomy" id="1307910"/>
    <lineage>
        <taxon>Bacteria</taxon>
        <taxon>Pseudomonadati</taxon>
        <taxon>Pseudomonadota</taxon>
        <taxon>Alphaproteobacteria</taxon>
        <taxon>Acetobacterales</taxon>
        <taxon>Acetobacteraceae</taxon>
        <taxon>Acetobacter</taxon>
    </lineage>
</organism>
<proteinExistence type="predicted"/>